<evidence type="ECO:0000256" key="5">
    <source>
        <dbReference type="ARBA" id="ARBA00023239"/>
    </source>
</evidence>
<dbReference type="PANTHER" id="PTHR43622:SF1">
    <property type="entry name" value="3-DEHYDROQUINATE SYNTHASE"/>
    <property type="match status" value="1"/>
</dbReference>
<evidence type="ECO:0000256" key="1">
    <source>
        <dbReference type="ARBA" id="ARBA00001911"/>
    </source>
</evidence>
<evidence type="ECO:0000256" key="4">
    <source>
        <dbReference type="ARBA" id="ARBA00023027"/>
    </source>
</evidence>
<evidence type="ECO:0000256" key="2">
    <source>
        <dbReference type="ARBA" id="ARBA00001941"/>
    </source>
</evidence>
<evidence type="ECO:0000256" key="6">
    <source>
        <dbReference type="ARBA" id="ARBA00023285"/>
    </source>
</evidence>
<dbReference type="GO" id="GO:0003856">
    <property type="term" value="F:3-dehydroquinate synthase activity"/>
    <property type="evidence" value="ECO:0007669"/>
    <property type="project" value="TreeGrafter"/>
</dbReference>
<dbReference type="PIRSF" id="PIRSF001455">
    <property type="entry name" value="DHQ_synth"/>
    <property type="match status" value="1"/>
</dbReference>
<evidence type="ECO:0000259" key="7">
    <source>
        <dbReference type="Pfam" id="PF01761"/>
    </source>
</evidence>
<comment type="cofactor">
    <cofactor evidence="2">
        <name>Co(2+)</name>
        <dbReference type="ChEBI" id="CHEBI:48828"/>
    </cofactor>
</comment>
<dbReference type="CDD" id="cd08195">
    <property type="entry name" value="DHQS"/>
    <property type="match status" value="1"/>
</dbReference>
<dbReference type="Pfam" id="PF01761">
    <property type="entry name" value="DHQ_synthase"/>
    <property type="match status" value="1"/>
</dbReference>
<proteinExistence type="predicted"/>
<evidence type="ECO:0000313" key="10">
    <source>
        <dbReference type="EMBL" id="ERK01463.1"/>
    </source>
</evidence>
<dbReference type="STRING" id="1125725.HMPREF1325_1160"/>
<keyword evidence="6" id="KW-0170">Cobalt</keyword>
<dbReference type="EMBL" id="AVQI01000056">
    <property type="protein sequence ID" value="ERK01463.1"/>
    <property type="molecule type" value="Genomic_DNA"/>
</dbReference>
<evidence type="ECO:0000313" key="9">
    <source>
        <dbReference type="EMBL" id="ERF60047.1"/>
    </source>
</evidence>
<protein>
    <submittedName>
        <fullName evidence="9 10">3-dehydroquinate synthase</fullName>
    </submittedName>
</protein>
<dbReference type="Proteomes" id="UP000016646">
    <property type="component" value="Unassembled WGS sequence"/>
</dbReference>
<keyword evidence="3" id="KW-0479">Metal-binding</keyword>
<dbReference type="EMBL" id="AUZJ01000050">
    <property type="protein sequence ID" value="ERF60047.1"/>
    <property type="molecule type" value="Genomic_DNA"/>
</dbReference>
<dbReference type="Proteomes" id="UP000016412">
    <property type="component" value="Unassembled WGS sequence"/>
</dbReference>
<evidence type="ECO:0000313" key="11">
    <source>
        <dbReference type="Proteomes" id="UP000016412"/>
    </source>
</evidence>
<keyword evidence="5" id="KW-0456">Lyase</keyword>
<dbReference type="PATRIC" id="fig|1125725.3.peg.2003"/>
<reference evidence="11 12" key="1">
    <citation type="submission" date="2013-08" db="EMBL/GenBank/DDBJ databases">
        <authorList>
            <person name="Durkin A.S."/>
            <person name="Haft D.R."/>
            <person name="McCorrison J."/>
            <person name="Torralba M."/>
            <person name="Gillis M."/>
            <person name="Haft D.H."/>
            <person name="Methe B."/>
            <person name="Sutton G."/>
            <person name="Nelson K.E."/>
        </authorList>
    </citation>
    <scope>NUCLEOTIDE SEQUENCE [LARGE SCALE GENOMIC DNA]</scope>
    <source>
        <strain evidence="10 12">ATCC 35536</strain>
        <strain evidence="9 11">VPI DR56BR1116</strain>
    </source>
</reference>
<dbReference type="InterPro" id="IPR056179">
    <property type="entry name" value="DHQS_C"/>
</dbReference>
<name>U1F7R6_TRESO</name>
<dbReference type="eggNOG" id="COG0337">
    <property type="taxonomic scope" value="Bacteria"/>
</dbReference>
<gene>
    <name evidence="10" type="ORF">HMPREF0860_1394</name>
    <name evidence="9" type="ORF">HMPREF1325_1160</name>
</gene>
<comment type="cofactor">
    <cofactor evidence="1">
        <name>NAD(+)</name>
        <dbReference type="ChEBI" id="CHEBI:57540"/>
    </cofactor>
</comment>
<sequence>MDTIVRISYPPVHPGTDSTGIVFAETSPDFIDLFKPGEKTGRRRFFVTDAKVATLALFAPFIARFDDGICGDDRLVILGSGEGYKTIESVLTIVKNAIDAEFSRKDSFVAVGGGVISDITGFAASLFKRGASCVFVPTTLLSMVDAAIGGKTGCDFNNYKNMIGSFYPAESIYIFPEFVQSLSENQYRSGLAEAFKTALLYDAELYDVFKNESEKICSRDKATVNFIIKKCAAAKASVVERDFTEQNIRTYLNYGHTFGHALESLAGFGSVTHGDAVAWGISRAAALSCNIGLCSRAYKDEVLSVLKRYGWETDPVPSIIKGGAAGARLLSIMHKDKKNTGGGIRLVLQKGLTETVSETVGDDVILNVLK</sequence>
<dbReference type="AlphaFoldDB" id="U1F7R6"/>
<comment type="caution">
    <text evidence="9">The sequence shown here is derived from an EMBL/GenBank/DDBJ whole genome shotgun (WGS) entry which is preliminary data.</text>
</comment>
<organism evidence="9 11">
    <name type="scientific">Treponema socranskii subsp. socranskii VPI DR56BR1116 = ATCC 35536</name>
    <dbReference type="NCBI Taxonomy" id="1125725"/>
    <lineage>
        <taxon>Bacteria</taxon>
        <taxon>Pseudomonadati</taxon>
        <taxon>Spirochaetota</taxon>
        <taxon>Spirochaetia</taxon>
        <taxon>Spirochaetales</taxon>
        <taxon>Treponemataceae</taxon>
        <taxon>Treponema</taxon>
    </lineage>
</organism>
<dbReference type="PANTHER" id="PTHR43622">
    <property type="entry name" value="3-DEHYDROQUINATE SYNTHASE"/>
    <property type="match status" value="1"/>
</dbReference>
<accession>U1F7R6</accession>
<keyword evidence="4" id="KW-0520">NAD</keyword>
<evidence type="ECO:0000259" key="8">
    <source>
        <dbReference type="Pfam" id="PF24621"/>
    </source>
</evidence>
<dbReference type="Gene3D" id="1.20.1090.10">
    <property type="entry name" value="Dehydroquinate synthase-like - alpha domain"/>
    <property type="match status" value="1"/>
</dbReference>
<feature type="domain" description="3-dehydroquinate synthase N-terminal" evidence="7">
    <location>
        <begin position="77"/>
        <end position="188"/>
    </location>
</feature>
<dbReference type="InterPro" id="IPR050071">
    <property type="entry name" value="Dehydroquinate_synthase"/>
</dbReference>
<keyword evidence="12" id="KW-1185">Reference proteome</keyword>
<dbReference type="Pfam" id="PF24621">
    <property type="entry name" value="DHQS_C"/>
    <property type="match status" value="1"/>
</dbReference>
<dbReference type="GO" id="GO:0046872">
    <property type="term" value="F:metal ion binding"/>
    <property type="evidence" value="ECO:0007669"/>
    <property type="project" value="UniProtKB-KW"/>
</dbReference>
<evidence type="ECO:0000256" key="3">
    <source>
        <dbReference type="ARBA" id="ARBA00022723"/>
    </source>
</evidence>
<dbReference type="OrthoDB" id="9806583at2"/>
<feature type="domain" description="3-dehydroquinate synthase C-terminal" evidence="8">
    <location>
        <begin position="190"/>
        <end position="339"/>
    </location>
</feature>
<dbReference type="GO" id="GO:0009073">
    <property type="term" value="P:aromatic amino acid family biosynthetic process"/>
    <property type="evidence" value="ECO:0007669"/>
    <property type="project" value="InterPro"/>
</dbReference>
<evidence type="ECO:0000313" key="12">
    <source>
        <dbReference type="Proteomes" id="UP000016646"/>
    </source>
</evidence>
<dbReference type="InterPro" id="IPR030960">
    <property type="entry name" value="DHQS/DOIS_N"/>
</dbReference>
<dbReference type="Gene3D" id="3.40.50.1970">
    <property type="match status" value="1"/>
</dbReference>
<dbReference type="SUPFAM" id="SSF56796">
    <property type="entry name" value="Dehydroquinate synthase-like"/>
    <property type="match status" value="1"/>
</dbReference>
<dbReference type="RefSeq" id="WP_021331012.1">
    <property type="nucleotide sequence ID" value="NZ_AUZJ01000050.1"/>
</dbReference>
<dbReference type="InterPro" id="IPR030963">
    <property type="entry name" value="DHQ_synth_fam"/>
</dbReference>